<name>A0ABZ0X387_9GAMM</name>
<evidence type="ECO:0000313" key="1">
    <source>
        <dbReference type="EMBL" id="WQG85058.1"/>
    </source>
</evidence>
<reference evidence="1 2" key="1">
    <citation type="submission" date="2023-11" db="EMBL/GenBank/DDBJ databases">
        <title>MicrobeMod: A computational toolkit for identifying prokaryotic methylation and restriction-modification with nanopore sequencing.</title>
        <authorList>
            <person name="Crits-Christoph A."/>
            <person name="Kang S.C."/>
            <person name="Lee H."/>
            <person name="Ostrov N."/>
        </authorList>
    </citation>
    <scope>NUCLEOTIDE SEQUENCE [LARGE SCALE GENOMIC DNA]</scope>
    <source>
        <strain evidence="1 2">DSMZ 16071</strain>
    </source>
</reference>
<sequence length="60" mass="6890">MTTNKRAIVQRMGFDVIQRCLSRGIQVKSRHFSANFANDSYFCVYIDAVFGVIMLGHNFD</sequence>
<organism evidence="1 2">
    <name type="scientific">Kangiella aquimarina</name>
    <dbReference type="NCBI Taxonomy" id="261965"/>
    <lineage>
        <taxon>Bacteria</taxon>
        <taxon>Pseudomonadati</taxon>
        <taxon>Pseudomonadota</taxon>
        <taxon>Gammaproteobacteria</taxon>
        <taxon>Kangiellales</taxon>
        <taxon>Kangiellaceae</taxon>
        <taxon>Kangiella</taxon>
    </lineage>
</organism>
<evidence type="ECO:0000313" key="2">
    <source>
        <dbReference type="Proteomes" id="UP001324185"/>
    </source>
</evidence>
<proteinExistence type="predicted"/>
<dbReference type="Proteomes" id="UP001324185">
    <property type="component" value="Chromosome"/>
</dbReference>
<keyword evidence="2" id="KW-1185">Reference proteome</keyword>
<dbReference type="RefSeq" id="WP_026309358.1">
    <property type="nucleotide sequence ID" value="NZ_CP140158.1"/>
</dbReference>
<protein>
    <submittedName>
        <fullName evidence="1">Uncharacterized protein</fullName>
    </submittedName>
</protein>
<accession>A0ABZ0X387</accession>
<gene>
    <name evidence="1" type="ORF">SR900_11355</name>
</gene>
<dbReference type="EMBL" id="CP140158">
    <property type="protein sequence ID" value="WQG85058.1"/>
    <property type="molecule type" value="Genomic_DNA"/>
</dbReference>